<dbReference type="Pfam" id="PF01239">
    <property type="entry name" value="PPTA"/>
    <property type="match status" value="4"/>
</dbReference>
<dbReference type="PROSITE" id="PS51147">
    <property type="entry name" value="PFTA"/>
    <property type="match status" value="3"/>
</dbReference>
<evidence type="ECO:0000256" key="12">
    <source>
        <dbReference type="ARBA" id="ARBA00043086"/>
    </source>
</evidence>
<protein>
    <recommendedName>
        <fullName evidence="9">Protein farnesyltransferase/geranylgeranyltransferase type-1 subunit alpha</fullName>
        <ecNumber evidence="4">2.5.1.58</ecNumber>
        <ecNumber evidence="3">2.5.1.59</ecNumber>
    </recommendedName>
    <alternativeName>
        <fullName evidence="12">CAAX farnesyltransferase subunit alpha</fullName>
    </alternativeName>
    <alternativeName>
        <fullName evidence="11">FTase-alpha</fullName>
    </alternativeName>
    <alternativeName>
        <fullName evidence="10">Ras proteins prenyltransferase subunit alpha</fullName>
    </alternativeName>
    <alternativeName>
        <fullName evidence="13">Type I protein geranyl-geranyltransferase subunit alpha</fullName>
    </alternativeName>
</protein>
<sequence length="324" mass="37806">MDEILPGGEDEYEYDLPISLRTSVWRDIGEITQGESGESALVPIKYPPGFDYCFRLMRVLVGRGELSERGLELSEEAISRNAASYEAWWYRRRCLENLGADVEEEKYCVDQWTRDMPKNYQVWYHRKWVLDKLGIFEGELEFLDEMLREDAKNYNAWQMRLWVLNRVGTWADELPFVDQKIMEDCRNNSAWAHRRAVLERLFEKPLPSDVVEAEISYACGQISFAPHNECPWNYLLGFVRQEGDDPKATERLSAYKLPSVVGDTVEDVLKGHPECRFALEAKAKIAALRQDGPTAIALFRKLQEVDPVRKYYWMIREKALTKKT</sequence>
<evidence type="ECO:0000256" key="6">
    <source>
        <dbReference type="ARBA" id="ARBA00022679"/>
    </source>
</evidence>
<name>A0A0G4GFA7_9ALVE</name>
<dbReference type="InterPro" id="IPR002088">
    <property type="entry name" value="Prenyl_trans_a"/>
</dbReference>
<evidence type="ECO:0000256" key="13">
    <source>
        <dbReference type="ARBA" id="ARBA00043219"/>
    </source>
</evidence>
<evidence type="ECO:0000256" key="8">
    <source>
        <dbReference type="ARBA" id="ARBA00022842"/>
    </source>
</evidence>
<reference evidence="14" key="1">
    <citation type="submission" date="2014-11" db="EMBL/GenBank/DDBJ databases">
        <authorList>
            <person name="Otto D Thomas"/>
            <person name="Naeem Raeece"/>
        </authorList>
    </citation>
    <scope>NUCLEOTIDE SEQUENCE</scope>
</reference>
<comment type="cofactor">
    <cofactor evidence="1">
        <name>Mg(2+)</name>
        <dbReference type="ChEBI" id="CHEBI:18420"/>
    </cofactor>
</comment>
<gene>
    <name evidence="14" type="ORF">Cvel_21651</name>
</gene>
<evidence type="ECO:0000256" key="9">
    <source>
        <dbReference type="ARBA" id="ARBA00040965"/>
    </source>
</evidence>
<dbReference type="Gene3D" id="1.25.40.120">
    <property type="entry name" value="Protein prenylyltransferase"/>
    <property type="match status" value="1"/>
</dbReference>
<dbReference type="SUPFAM" id="SSF48439">
    <property type="entry name" value="Protein prenylyltransferase"/>
    <property type="match status" value="1"/>
</dbReference>
<comment type="similarity">
    <text evidence="2">Belongs to the protein prenyltransferase subunit alpha family.</text>
</comment>
<evidence type="ECO:0000256" key="10">
    <source>
        <dbReference type="ARBA" id="ARBA00041392"/>
    </source>
</evidence>
<dbReference type="PANTHER" id="PTHR11129">
    <property type="entry name" value="PROTEIN FARNESYLTRANSFERASE ALPHA SUBUNIT/RAB GERANYLGERANYL TRANSFERASE ALPHA SUBUNIT"/>
    <property type="match status" value="1"/>
</dbReference>
<dbReference type="GO" id="GO:0004662">
    <property type="term" value="F:CAAX-protein geranylgeranyltransferase activity"/>
    <property type="evidence" value="ECO:0007669"/>
    <property type="project" value="UniProtKB-EC"/>
</dbReference>
<dbReference type="AlphaFoldDB" id="A0A0G4GFA7"/>
<evidence type="ECO:0000256" key="1">
    <source>
        <dbReference type="ARBA" id="ARBA00001946"/>
    </source>
</evidence>
<proteinExistence type="inferred from homology"/>
<dbReference type="PANTHER" id="PTHR11129:SF1">
    <property type="entry name" value="PROTEIN FARNESYLTRANSFERASE_GERANYLGERANYLTRANSFERASE TYPE-1 SUBUNIT ALPHA"/>
    <property type="match status" value="1"/>
</dbReference>
<evidence type="ECO:0000256" key="2">
    <source>
        <dbReference type="ARBA" id="ARBA00006734"/>
    </source>
</evidence>
<dbReference type="PhylomeDB" id="A0A0G4GFA7"/>
<dbReference type="GO" id="GO:0005953">
    <property type="term" value="C:CAAX-protein geranylgeranyltransferase complex"/>
    <property type="evidence" value="ECO:0007669"/>
    <property type="project" value="TreeGrafter"/>
</dbReference>
<evidence type="ECO:0000256" key="3">
    <source>
        <dbReference type="ARBA" id="ARBA00012700"/>
    </source>
</evidence>
<dbReference type="EC" id="2.5.1.59" evidence="3"/>
<evidence type="ECO:0000256" key="11">
    <source>
        <dbReference type="ARBA" id="ARBA00042436"/>
    </source>
</evidence>
<evidence type="ECO:0000256" key="5">
    <source>
        <dbReference type="ARBA" id="ARBA00022602"/>
    </source>
</evidence>
<keyword evidence="6" id="KW-0808">Transferase</keyword>
<dbReference type="EMBL" id="CDMZ01001157">
    <property type="protein sequence ID" value="CEM28227.1"/>
    <property type="molecule type" value="Genomic_DNA"/>
</dbReference>
<dbReference type="VEuPathDB" id="CryptoDB:Cvel_21651"/>
<evidence type="ECO:0000256" key="7">
    <source>
        <dbReference type="ARBA" id="ARBA00022737"/>
    </source>
</evidence>
<dbReference type="EC" id="2.5.1.58" evidence="4"/>
<accession>A0A0G4GFA7</accession>
<keyword evidence="7" id="KW-0677">Repeat</keyword>
<keyword evidence="8" id="KW-0460">Magnesium</keyword>
<organism evidence="14">
    <name type="scientific">Chromera velia CCMP2878</name>
    <dbReference type="NCBI Taxonomy" id="1169474"/>
    <lineage>
        <taxon>Eukaryota</taxon>
        <taxon>Sar</taxon>
        <taxon>Alveolata</taxon>
        <taxon>Colpodellida</taxon>
        <taxon>Chromeraceae</taxon>
        <taxon>Chromera</taxon>
    </lineage>
</organism>
<evidence type="ECO:0000313" key="14">
    <source>
        <dbReference type="EMBL" id="CEM28227.1"/>
    </source>
</evidence>
<dbReference type="GO" id="GO:0005965">
    <property type="term" value="C:protein farnesyltransferase complex"/>
    <property type="evidence" value="ECO:0007669"/>
    <property type="project" value="TreeGrafter"/>
</dbReference>
<evidence type="ECO:0000256" key="4">
    <source>
        <dbReference type="ARBA" id="ARBA00012702"/>
    </source>
</evidence>
<dbReference type="GO" id="GO:0004660">
    <property type="term" value="F:protein farnesyltransferase activity"/>
    <property type="evidence" value="ECO:0007669"/>
    <property type="project" value="UniProtKB-EC"/>
</dbReference>
<keyword evidence="5" id="KW-0637">Prenyltransferase</keyword>